<keyword evidence="10" id="KW-1185">Reference proteome</keyword>
<comment type="similarity">
    <text evidence="7">Belongs to the tRNA nucleotidyltransferase/poly(A) polymerase family.</text>
</comment>
<evidence type="ECO:0000256" key="1">
    <source>
        <dbReference type="ARBA" id="ARBA00001946"/>
    </source>
</evidence>
<dbReference type="AlphaFoldDB" id="A0A4R7C9C5"/>
<evidence type="ECO:0000256" key="5">
    <source>
        <dbReference type="ARBA" id="ARBA00022723"/>
    </source>
</evidence>
<keyword evidence="3" id="KW-0819">tRNA processing</keyword>
<dbReference type="PANTHER" id="PTHR46173:SF1">
    <property type="entry name" value="CCA TRNA NUCLEOTIDYLTRANSFERASE 1, MITOCHONDRIAL"/>
    <property type="match status" value="1"/>
</dbReference>
<keyword evidence="4" id="KW-0548">Nucleotidyltransferase</keyword>
<dbReference type="PANTHER" id="PTHR46173">
    <property type="entry name" value="CCA TRNA NUCLEOTIDYLTRANSFERASE 1, MITOCHONDRIAL"/>
    <property type="match status" value="1"/>
</dbReference>
<dbReference type="SUPFAM" id="SSF81301">
    <property type="entry name" value="Nucleotidyltransferase"/>
    <property type="match status" value="1"/>
</dbReference>
<name>A0A4R7C9C5_9HYPH</name>
<evidence type="ECO:0000256" key="6">
    <source>
        <dbReference type="ARBA" id="ARBA00022842"/>
    </source>
</evidence>
<evidence type="ECO:0000256" key="3">
    <source>
        <dbReference type="ARBA" id="ARBA00022694"/>
    </source>
</evidence>
<evidence type="ECO:0000256" key="4">
    <source>
        <dbReference type="ARBA" id="ARBA00022695"/>
    </source>
</evidence>
<dbReference type="Pfam" id="PF01743">
    <property type="entry name" value="PolyA_pol"/>
    <property type="match status" value="1"/>
</dbReference>
<dbReference type="InterPro" id="IPR043519">
    <property type="entry name" value="NT_sf"/>
</dbReference>
<feature type="domain" description="Poly A polymerase head" evidence="8">
    <location>
        <begin position="35"/>
        <end position="156"/>
    </location>
</feature>
<keyword evidence="5" id="KW-0479">Metal-binding</keyword>
<dbReference type="GO" id="GO:0016779">
    <property type="term" value="F:nucleotidyltransferase activity"/>
    <property type="evidence" value="ECO:0007669"/>
    <property type="project" value="UniProtKB-KW"/>
</dbReference>
<evidence type="ECO:0000256" key="2">
    <source>
        <dbReference type="ARBA" id="ARBA00022679"/>
    </source>
</evidence>
<accession>A0A4R7C9C5</accession>
<dbReference type="InterPro" id="IPR002646">
    <property type="entry name" value="PolA_pol_head_dom"/>
</dbReference>
<keyword evidence="7" id="KW-0694">RNA-binding</keyword>
<dbReference type="GO" id="GO:0000049">
    <property type="term" value="F:tRNA binding"/>
    <property type="evidence" value="ECO:0007669"/>
    <property type="project" value="TreeGrafter"/>
</dbReference>
<gene>
    <name evidence="9" type="ORF">EV668_0595</name>
</gene>
<evidence type="ECO:0000313" key="9">
    <source>
        <dbReference type="EMBL" id="TDR93337.1"/>
    </source>
</evidence>
<evidence type="ECO:0000313" key="10">
    <source>
        <dbReference type="Proteomes" id="UP000295122"/>
    </source>
</evidence>
<evidence type="ECO:0000256" key="7">
    <source>
        <dbReference type="RuleBase" id="RU003953"/>
    </source>
</evidence>
<dbReference type="Gene3D" id="3.30.460.10">
    <property type="entry name" value="Beta Polymerase, domain 2"/>
    <property type="match status" value="1"/>
</dbReference>
<evidence type="ECO:0000259" key="8">
    <source>
        <dbReference type="Pfam" id="PF01743"/>
    </source>
</evidence>
<protein>
    <submittedName>
        <fullName evidence="9">tRNA nucleotidyltransferase/poly(A) polymerase</fullName>
    </submittedName>
</protein>
<dbReference type="GO" id="GO:0046872">
    <property type="term" value="F:metal ion binding"/>
    <property type="evidence" value="ECO:0007669"/>
    <property type="project" value="UniProtKB-KW"/>
</dbReference>
<dbReference type="CDD" id="cd05398">
    <property type="entry name" value="NT_ClassII-CCAase"/>
    <property type="match status" value="1"/>
</dbReference>
<comment type="cofactor">
    <cofactor evidence="1">
        <name>Mg(2+)</name>
        <dbReference type="ChEBI" id="CHEBI:18420"/>
    </cofactor>
</comment>
<sequence length="402" mass="42302">MSAEGLDRDAASALARRPGAGRLLAVLDGGGEETRIVGGAVRNALIGREAADLDLATTALPEETMRRARAAGFKAVPTGIEHGTVTVVVAGEPFEVTSLREDVETDGRRAIVRFGRDFAADALRRDFTINALSLGRDGRIHDHTGGLADLAARRIRFIGDAATRIREDYLRILRFFRFHAEYGAGPLDGDGLAAAIGGRDGLALLSRERVRAEALKLLSAPRGPEVAAALEQAGLLGRLVSCLGDAGRLQRSAGSDPAGRIAAYLVRSEGDAERLAEALRLSKAERERLAGYADALAWLVSGAASLDEAGLRRCVVLHGLPATALAIAATTGEPRPTVTAEAHRLLARFRAGELPLPHLPLTGAALVAGGVPPGPEIGRRLAEARAAWIAAGCPDDWEPPRR</sequence>
<dbReference type="GO" id="GO:0008033">
    <property type="term" value="P:tRNA processing"/>
    <property type="evidence" value="ECO:0007669"/>
    <property type="project" value="UniProtKB-KW"/>
</dbReference>
<dbReference type="InterPro" id="IPR050264">
    <property type="entry name" value="Bact_CCA-adding_enz_type3_sf"/>
</dbReference>
<dbReference type="EMBL" id="SNZR01000011">
    <property type="protein sequence ID" value="TDR93337.1"/>
    <property type="molecule type" value="Genomic_DNA"/>
</dbReference>
<keyword evidence="6" id="KW-0460">Magnesium</keyword>
<keyword evidence="2 7" id="KW-0808">Transferase</keyword>
<proteinExistence type="inferred from homology"/>
<dbReference type="Gene3D" id="1.10.3090.10">
    <property type="entry name" value="cca-adding enzyme, domain 2"/>
    <property type="match status" value="1"/>
</dbReference>
<dbReference type="Proteomes" id="UP000295122">
    <property type="component" value="Unassembled WGS sequence"/>
</dbReference>
<comment type="caution">
    <text evidence="9">The sequence shown here is derived from an EMBL/GenBank/DDBJ whole genome shotgun (WGS) entry which is preliminary data.</text>
</comment>
<organism evidence="9 10">
    <name type="scientific">Enterovirga rhinocerotis</name>
    <dbReference type="NCBI Taxonomy" id="1339210"/>
    <lineage>
        <taxon>Bacteria</taxon>
        <taxon>Pseudomonadati</taxon>
        <taxon>Pseudomonadota</taxon>
        <taxon>Alphaproteobacteria</taxon>
        <taxon>Hyphomicrobiales</taxon>
        <taxon>Methylobacteriaceae</taxon>
        <taxon>Enterovirga</taxon>
    </lineage>
</organism>
<dbReference type="SUPFAM" id="SSF81891">
    <property type="entry name" value="Poly A polymerase C-terminal region-like"/>
    <property type="match status" value="1"/>
</dbReference>
<reference evidence="9 10" key="1">
    <citation type="submission" date="2019-03" db="EMBL/GenBank/DDBJ databases">
        <title>Genomic Encyclopedia of Type Strains, Phase IV (KMG-IV): sequencing the most valuable type-strain genomes for metagenomic binning, comparative biology and taxonomic classification.</title>
        <authorList>
            <person name="Goeker M."/>
        </authorList>
    </citation>
    <scope>NUCLEOTIDE SEQUENCE [LARGE SCALE GENOMIC DNA]</scope>
    <source>
        <strain evidence="9 10">DSM 25903</strain>
    </source>
</reference>
<dbReference type="RefSeq" id="WP_245512803.1">
    <property type="nucleotide sequence ID" value="NZ_SNZR01000011.1"/>
</dbReference>